<dbReference type="InterPro" id="IPR027417">
    <property type="entry name" value="P-loop_NTPase"/>
</dbReference>
<dbReference type="InterPro" id="IPR036770">
    <property type="entry name" value="Ankyrin_rpt-contain_sf"/>
</dbReference>
<dbReference type="EMBL" id="JAPMSZ010000004">
    <property type="protein sequence ID" value="KAJ5105004.1"/>
    <property type="molecule type" value="Genomic_DNA"/>
</dbReference>
<evidence type="ECO:0000259" key="4">
    <source>
        <dbReference type="PROSITE" id="PS50837"/>
    </source>
</evidence>
<dbReference type="InterPro" id="IPR056884">
    <property type="entry name" value="NPHP3-like_N"/>
</dbReference>
<dbReference type="Pfam" id="PF12796">
    <property type="entry name" value="Ank_2"/>
    <property type="match status" value="2"/>
</dbReference>
<dbReference type="Pfam" id="PF22939">
    <property type="entry name" value="WHD_GPIID"/>
    <property type="match status" value="1"/>
</dbReference>
<evidence type="ECO:0000313" key="5">
    <source>
        <dbReference type="EMBL" id="KAJ5105004.1"/>
    </source>
</evidence>
<dbReference type="InterPro" id="IPR054471">
    <property type="entry name" value="GPIID_WHD"/>
</dbReference>
<evidence type="ECO:0000313" key="6">
    <source>
        <dbReference type="Proteomes" id="UP001141434"/>
    </source>
</evidence>
<evidence type="ECO:0000256" key="3">
    <source>
        <dbReference type="SAM" id="MobiDB-lite"/>
    </source>
</evidence>
<dbReference type="SMART" id="SM00248">
    <property type="entry name" value="ANK"/>
    <property type="match status" value="8"/>
</dbReference>
<feature type="domain" description="NACHT" evidence="4">
    <location>
        <begin position="369"/>
        <end position="528"/>
    </location>
</feature>
<feature type="repeat" description="ANK" evidence="2">
    <location>
        <begin position="938"/>
        <end position="970"/>
    </location>
</feature>
<feature type="compositionally biased region" description="Basic and acidic residues" evidence="3">
    <location>
        <begin position="761"/>
        <end position="775"/>
    </location>
</feature>
<keyword evidence="6" id="KW-1185">Reference proteome</keyword>
<feature type="compositionally biased region" description="Polar residues" evidence="3">
    <location>
        <begin position="30"/>
        <end position="42"/>
    </location>
</feature>
<proteinExistence type="predicted"/>
<keyword evidence="1" id="KW-0677">Repeat</keyword>
<feature type="compositionally biased region" description="Basic and acidic residues" evidence="3">
    <location>
        <begin position="52"/>
        <end position="69"/>
    </location>
</feature>
<protein>
    <recommendedName>
        <fullName evidence="4">NACHT domain-containing protein</fullName>
    </recommendedName>
</protein>
<feature type="repeat" description="ANK" evidence="2">
    <location>
        <begin position="1297"/>
        <end position="1329"/>
    </location>
</feature>
<dbReference type="SUPFAM" id="SSF52540">
    <property type="entry name" value="P-loop containing nucleoside triphosphate hydrolases"/>
    <property type="match status" value="1"/>
</dbReference>
<dbReference type="PROSITE" id="PS50297">
    <property type="entry name" value="ANK_REP_REGION"/>
    <property type="match status" value="2"/>
</dbReference>
<feature type="region of interest" description="Disordered" evidence="3">
    <location>
        <begin position="1"/>
        <end position="71"/>
    </location>
</feature>
<organism evidence="5 6">
    <name type="scientific">Penicillium alfredii</name>
    <dbReference type="NCBI Taxonomy" id="1506179"/>
    <lineage>
        <taxon>Eukaryota</taxon>
        <taxon>Fungi</taxon>
        <taxon>Dikarya</taxon>
        <taxon>Ascomycota</taxon>
        <taxon>Pezizomycotina</taxon>
        <taxon>Eurotiomycetes</taxon>
        <taxon>Eurotiomycetidae</taxon>
        <taxon>Eurotiales</taxon>
        <taxon>Aspergillaceae</taxon>
        <taxon>Penicillium</taxon>
    </lineage>
</organism>
<dbReference type="Proteomes" id="UP001141434">
    <property type="component" value="Unassembled WGS sequence"/>
</dbReference>
<dbReference type="PROSITE" id="PS50837">
    <property type="entry name" value="NACHT"/>
    <property type="match status" value="1"/>
</dbReference>
<sequence length="1386" mass="154253">MPGCFSRLSSKFSNKNENNVQDGPDDNKPNDQSTVHSGQAASGQLDGGAPSKEPEKESPKEEKKDEKKNRWLQAFEQLSESKQEALKKMGFGNPNSDIESSLAEVTNSVEEKQKECEGKFWKAKIGGKEIVFREYTEQIVGWVEKAGDIAINFAPPQAGLPWDLVKSLMKIPVNESEQMGALLLTTEVVVSITSRGQVYEDIYLNQPDDVPLSSVQRHLEKSLIELYKTSLDLLARSNKLLSSNTWGRIFEAIVNPGKAADGVAGLGTQEDALLRDIHACEAKRSATADKRANEMLNALQAPMARVDAGVSHLLNRVNEGERIKLLEWISDIPFGQHHDRIREKRTSGTGEWLVEHEVFNSWKDKESSDLFWLQGNSGSGKTYLTSKVIDTVRDRISYPLKPEGFAFFYCDRDDKPCDKALTVLQSFVRQLSTTARNPESMQTKLQETCKEARENGTNFRFQQCKEQILTSLDIYQKTTLVIDAMDECDPESRYELIDALTLFLRESKKPVKIFISSRPDPKLERQLESSPNVGIQASDNKGDIEKYIKVSLKRLAQANPFLRRLRPKIVEKLLERSQGMFQWVSLQLQQIGGCDTPSAVWTCLNNLPEDLESAYDRVWLLIEARAEPDKSLAKRALRWAMAASKPLTSAEILGAIRLDVNGTMFPIDEMVDEQGLLSLCNSFLSIDSQLQVWRFPHLSVREYLEKKEDWSVSRAHYHAASVCLSYFVKKYGTDSHELDAQLEDEWKAEMKAELEAILEEAREKEREEEQEKKEENDDVEDDEDDVDGEEDEDDESDTIEIPDEWLHQGPEMPCESDDGFHTLHPFHIYMRHSWAHHVNGAKDIETAQLGSLLKTFLGSPNAGSVEYRRWHEKTFNDFEEFFFGPSLKAYMTNDARNIFLETKPGDAPIFAMCRFPLSTAVWDWWENAEIDISRLNENGHNQLAIAALVGCLPICKKLVDRGVDVNTRLKGKWNGSALVAATSDGQTDVVKYLVESGADVNVKLSLEEGQYDCALEAAIKRGAVDTVRYLVREAHADIDISLQRSWIGHLLGEAAVLPSVEILTILLDGGADVNTLFTGQRFGSALGAACSGQFENVKLLVKRGADVNLQLPNGGYGCALLQACVSDRDLVIPRYLVNEAGADANLSLENGEFGSVLAGATCDEFADLDVVKFLVKSGADINKSIEHGKYGSVLAAAAAASEYADLDIFRWLLKEGANVNLPLKHGQFGSALAAAVRAGIHDRIHALIEAGADLNMVLEGRDFGSAFALAAAFEYNFQVPQVLVGAGANVNLKTPGRYGTPLIAAACFGQKDCVEYLVKNGADVNLAVENSPYPTALQAAKSDISEHLPWMHQRYDNPDDVESFAEDWAEEKPDIVEFLQSKGAKA</sequence>
<feature type="repeat" description="ANK" evidence="2">
    <location>
        <begin position="973"/>
        <end position="1005"/>
    </location>
</feature>
<dbReference type="PANTHER" id="PTHR10039">
    <property type="entry name" value="AMELOGENIN"/>
    <property type="match status" value="1"/>
</dbReference>
<gene>
    <name evidence="5" type="ORF">NUU61_002351</name>
</gene>
<dbReference type="RefSeq" id="XP_056514000.1">
    <property type="nucleotide sequence ID" value="XM_056652933.1"/>
</dbReference>
<reference evidence="5" key="1">
    <citation type="submission" date="2022-11" db="EMBL/GenBank/DDBJ databases">
        <authorList>
            <person name="Petersen C."/>
        </authorList>
    </citation>
    <scope>NUCLEOTIDE SEQUENCE</scope>
    <source>
        <strain evidence="5">IBT 34128</strain>
    </source>
</reference>
<name>A0A9W9FRJ7_9EURO</name>
<dbReference type="Gene3D" id="3.40.50.300">
    <property type="entry name" value="P-loop containing nucleotide triphosphate hydrolases"/>
    <property type="match status" value="1"/>
</dbReference>
<evidence type="ECO:0000256" key="2">
    <source>
        <dbReference type="PROSITE-ProRule" id="PRU00023"/>
    </source>
</evidence>
<dbReference type="SUPFAM" id="SSF48403">
    <property type="entry name" value="Ankyrin repeat"/>
    <property type="match status" value="1"/>
</dbReference>
<dbReference type="PROSITE" id="PS50088">
    <property type="entry name" value="ANK_REPEAT"/>
    <property type="match status" value="3"/>
</dbReference>
<keyword evidence="2" id="KW-0040">ANK repeat</keyword>
<feature type="compositionally biased region" description="Acidic residues" evidence="3">
    <location>
        <begin position="776"/>
        <end position="803"/>
    </location>
</feature>
<comment type="caution">
    <text evidence="5">The sequence shown here is derived from an EMBL/GenBank/DDBJ whole genome shotgun (WGS) entry which is preliminary data.</text>
</comment>
<dbReference type="Gene3D" id="1.25.40.20">
    <property type="entry name" value="Ankyrin repeat-containing domain"/>
    <property type="match status" value="3"/>
</dbReference>
<evidence type="ECO:0000256" key="1">
    <source>
        <dbReference type="ARBA" id="ARBA00022737"/>
    </source>
</evidence>
<dbReference type="Pfam" id="PF24883">
    <property type="entry name" value="NPHP3_N"/>
    <property type="match status" value="1"/>
</dbReference>
<feature type="region of interest" description="Disordered" evidence="3">
    <location>
        <begin position="761"/>
        <end position="810"/>
    </location>
</feature>
<dbReference type="InterPro" id="IPR002110">
    <property type="entry name" value="Ankyrin_rpt"/>
</dbReference>
<reference evidence="5" key="2">
    <citation type="journal article" date="2023" name="IMA Fungus">
        <title>Comparative genomic study of the Penicillium genus elucidates a diverse pangenome and 15 lateral gene transfer events.</title>
        <authorList>
            <person name="Petersen C."/>
            <person name="Sorensen T."/>
            <person name="Nielsen M.R."/>
            <person name="Sondergaard T.E."/>
            <person name="Sorensen J.L."/>
            <person name="Fitzpatrick D.A."/>
            <person name="Frisvad J.C."/>
            <person name="Nielsen K.L."/>
        </authorList>
    </citation>
    <scope>NUCLEOTIDE SEQUENCE</scope>
    <source>
        <strain evidence="5">IBT 34128</strain>
    </source>
</reference>
<feature type="compositionally biased region" description="Polar residues" evidence="3">
    <location>
        <begin position="7"/>
        <end position="21"/>
    </location>
</feature>
<dbReference type="GeneID" id="81392101"/>
<dbReference type="OrthoDB" id="7464126at2759"/>
<dbReference type="InterPro" id="IPR007111">
    <property type="entry name" value="NACHT_NTPase"/>
</dbReference>
<accession>A0A9W9FRJ7</accession>